<dbReference type="GO" id="GO:0000917">
    <property type="term" value="P:division septum assembly"/>
    <property type="evidence" value="ECO:0007669"/>
    <property type="project" value="UniProtKB-KW"/>
</dbReference>
<keyword evidence="3 4" id="KW-0342">GTP-binding</keyword>
<feature type="binding site" evidence="4">
    <location>
        <begin position="107"/>
        <end position="109"/>
    </location>
    <ligand>
        <name>GTP</name>
        <dbReference type="ChEBI" id="CHEBI:37565"/>
    </ligand>
</feature>
<feature type="binding site" evidence="4">
    <location>
        <begin position="23"/>
        <end position="27"/>
    </location>
    <ligand>
        <name>GTP</name>
        <dbReference type="ChEBI" id="CHEBI:37565"/>
    </ligand>
</feature>
<dbReference type="PROSITE" id="PS01135">
    <property type="entry name" value="FTSZ_2"/>
    <property type="match status" value="1"/>
</dbReference>
<sequence length="411" mass="42445">MTTIEMLEDNPIDTRIKVIGVGGGGGNAVAHMIETGVQGVEFICANTDKQALNRSAADVIIQLGANGLGAGGKPDAGRAAAHEAEERIRNAIAGANMVFLTAGMGGGTGTGAAPVIARIAKEMGILTVGVVTKPFEFEGARRTKQAEAGLAELEANVDSLIVVLNEKLLEVLGDDITQDQAFQEANNVLKNAVGGIADIINVDASINVDFEDVKTVMSEPGKAMMGTATASGPDRATKAADSAVACPLLEGIDLSGARGVLVLIAASKGTLKLSESRNAMNAIRKYAHEDAHVIFGAAYDESLGDQLRVTVIATGLSDAKRQQPISVVHTTPAAQPLQRTGTDHLVGAPMSSLSVTMNGPSGAATPTQPYDTSAVPSVWRNGRTAAARVEALSNNGVEDYDIPAFLRKQAD</sequence>
<dbReference type="InterPro" id="IPR020805">
    <property type="entry name" value="Cell_div_FtsZ_CS"/>
</dbReference>
<dbReference type="SUPFAM" id="SSF55307">
    <property type="entry name" value="Tubulin C-terminal domain-like"/>
    <property type="match status" value="1"/>
</dbReference>
<dbReference type="HAMAP" id="MF_00909">
    <property type="entry name" value="FtsZ"/>
    <property type="match status" value="1"/>
</dbReference>
<comment type="caution">
    <text evidence="9">The sequence shown here is derived from an EMBL/GenBank/DDBJ whole genome shotgun (WGS) entry which is preliminary data.</text>
</comment>
<feature type="binding site" evidence="4">
    <location>
        <position position="186"/>
    </location>
    <ligand>
        <name>GTP</name>
        <dbReference type="ChEBI" id="CHEBI:37565"/>
    </ligand>
</feature>
<dbReference type="PANTHER" id="PTHR30314">
    <property type="entry name" value="CELL DIVISION PROTEIN FTSZ-RELATED"/>
    <property type="match status" value="1"/>
</dbReference>
<organism evidence="9 10">
    <name type="scientific">Aquariibacter lacus</name>
    <dbReference type="NCBI Taxonomy" id="2801332"/>
    <lineage>
        <taxon>Bacteria</taxon>
        <taxon>Pseudomonadati</taxon>
        <taxon>Pseudomonadota</taxon>
        <taxon>Betaproteobacteria</taxon>
        <taxon>Burkholderiales</taxon>
        <taxon>Sphaerotilaceae</taxon>
        <taxon>Aquariibacter</taxon>
    </lineage>
</organism>
<gene>
    <name evidence="4 9" type="primary">ftsZ</name>
    <name evidence="9" type="ORF">JI742_13185</name>
</gene>
<comment type="subunit">
    <text evidence="4">Homodimer. Polymerizes to form a dynamic ring structure in a strictly GTP-dependent manner. Interacts directly with several other division proteins.</text>
</comment>
<keyword evidence="4 6" id="KW-0717">Septation</keyword>
<name>A0A9X1BRL4_9BURK</name>
<dbReference type="EMBL" id="JAERRA010000002">
    <property type="protein sequence ID" value="MBL0720841.1"/>
    <property type="molecule type" value="Genomic_DNA"/>
</dbReference>
<dbReference type="PRINTS" id="PR00423">
    <property type="entry name" value="CELLDVISFTSZ"/>
</dbReference>
<evidence type="ECO:0000313" key="9">
    <source>
        <dbReference type="EMBL" id="MBL0720841.1"/>
    </source>
</evidence>
<comment type="function">
    <text evidence="4 6">Essential cell division protein that forms a contractile ring structure (Z ring) at the future cell division site. The regulation of the ring assembly controls the timing and the location of cell division. One of the functions of the FtsZ ring is to recruit other cell division proteins to the septum to produce a new cell wall between the dividing cells. Binds GTP and shows GTPase activity.</text>
</comment>
<evidence type="ECO:0000256" key="5">
    <source>
        <dbReference type="NCBIfam" id="TIGR00065"/>
    </source>
</evidence>
<dbReference type="InterPro" id="IPR037103">
    <property type="entry name" value="Tubulin/FtsZ-like_C"/>
</dbReference>
<proteinExistence type="inferred from homology"/>
<keyword evidence="4 6" id="KW-0131">Cell cycle</keyword>
<keyword evidence="10" id="KW-1185">Reference proteome</keyword>
<dbReference type="GO" id="GO:0005737">
    <property type="term" value="C:cytoplasm"/>
    <property type="evidence" value="ECO:0007669"/>
    <property type="project" value="UniProtKB-SubCell"/>
</dbReference>
<evidence type="ECO:0000256" key="1">
    <source>
        <dbReference type="ARBA" id="ARBA00009690"/>
    </source>
</evidence>
<evidence type="ECO:0000256" key="4">
    <source>
        <dbReference type="HAMAP-Rule" id="MF_00909"/>
    </source>
</evidence>
<dbReference type="InterPro" id="IPR018316">
    <property type="entry name" value="Tubulin/FtsZ_2-layer-sand-dom"/>
</dbReference>
<dbReference type="InterPro" id="IPR003008">
    <property type="entry name" value="Tubulin_FtsZ_GTPase"/>
</dbReference>
<dbReference type="CDD" id="cd02201">
    <property type="entry name" value="FtsZ_type1"/>
    <property type="match status" value="1"/>
</dbReference>
<dbReference type="Gene3D" id="3.40.50.1440">
    <property type="entry name" value="Tubulin/FtsZ, GTPase domain"/>
    <property type="match status" value="1"/>
</dbReference>
<dbReference type="SUPFAM" id="SSF52490">
    <property type="entry name" value="Tubulin nucleotide-binding domain-like"/>
    <property type="match status" value="1"/>
</dbReference>
<accession>A0A9X1BRL4</accession>
<dbReference type="RefSeq" id="WP_201827607.1">
    <property type="nucleotide sequence ID" value="NZ_JAERRA010000002.1"/>
</dbReference>
<dbReference type="GO" id="GO:0043093">
    <property type="term" value="P:FtsZ-dependent cytokinesis"/>
    <property type="evidence" value="ECO:0007669"/>
    <property type="project" value="UniProtKB-UniRule"/>
</dbReference>
<dbReference type="InterPro" id="IPR000158">
    <property type="entry name" value="Cell_div_FtsZ"/>
</dbReference>
<dbReference type="InterPro" id="IPR036525">
    <property type="entry name" value="Tubulin/FtsZ_GTPase_sf"/>
</dbReference>
<comment type="similarity">
    <text evidence="1 4 6">Belongs to the FtsZ family.</text>
</comment>
<keyword evidence="2 4" id="KW-0547">Nucleotide-binding</keyword>
<dbReference type="InterPro" id="IPR024757">
    <property type="entry name" value="FtsZ_C"/>
</dbReference>
<feature type="binding site" evidence="4">
    <location>
        <position position="138"/>
    </location>
    <ligand>
        <name>GTP</name>
        <dbReference type="ChEBI" id="CHEBI:37565"/>
    </ligand>
</feature>
<dbReference type="Gene3D" id="3.30.1330.20">
    <property type="entry name" value="Tubulin/FtsZ, C-terminal domain"/>
    <property type="match status" value="1"/>
</dbReference>
<dbReference type="Pfam" id="PF12327">
    <property type="entry name" value="FtsZ_C"/>
    <property type="match status" value="1"/>
</dbReference>
<evidence type="ECO:0000313" key="10">
    <source>
        <dbReference type="Proteomes" id="UP000643207"/>
    </source>
</evidence>
<comment type="subcellular location">
    <subcellularLocation>
        <location evidence="4">Cytoplasm</location>
    </subcellularLocation>
    <text evidence="4">Assembles at midcell at the inner surface of the cytoplasmic membrane.</text>
</comment>
<dbReference type="NCBIfam" id="TIGR00065">
    <property type="entry name" value="ftsZ"/>
    <property type="match status" value="1"/>
</dbReference>
<reference evidence="9 10" key="1">
    <citation type="submission" date="2021-01" db="EMBL/GenBank/DDBJ databases">
        <title>Piscinibacter sp. Jin2 Genome sequencing and assembly.</title>
        <authorList>
            <person name="Kim I."/>
        </authorList>
    </citation>
    <scope>NUCLEOTIDE SEQUENCE [LARGE SCALE GENOMIC DNA]</scope>
    <source>
        <strain evidence="9 10">Jin2</strain>
    </source>
</reference>
<dbReference type="SMART" id="SM00864">
    <property type="entry name" value="Tubulin"/>
    <property type="match status" value="1"/>
</dbReference>
<dbReference type="GO" id="GO:0005525">
    <property type="term" value="F:GTP binding"/>
    <property type="evidence" value="ECO:0007669"/>
    <property type="project" value="UniProtKB-UniRule"/>
</dbReference>
<dbReference type="InterPro" id="IPR045061">
    <property type="entry name" value="FtsZ/CetZ"/>
</dbReference>
<dbReference type="GO" id="GO:0003924">
    <property type="term" value="F:GTPase activity"/>
    <property type="evidence" value="ECO:0007669"/>
    <property type="project" value="UniProtKB-UniRule"/>
</dbReference>
<keyword evidence="4" id="KW-0963">Cytoplasm</keyword>
<feature type="domain" description="Tubulin/FtsZ 2-layer sandwich" evidence="8">
    <location>
        <begin position="206"/>
        <end position="325"/>
    </location>
</feature>
<protein>
    <recommendedName>
        <fullName evidence="4 5">Cell division protein FtsZ</fullName>
    </recommendedName>
</protein>
<keyword evidence="4 6" id="KW-0132">Cell division</keyword>
<dbReference type="PANTHER" id="PTHR30314:SF3">
    <property type="entry name" value="MITOCHONDRIAL DIVISION PROTEIN FSZA"/>
    <property type="match status" value="1"/>
</dbReference>
<dbReference type="SMART" id="SM00865">
    <property type="entry name" value="Tubulin_C"/>
    <property type="match status" value="1"/>
</dbReference>
<evidence type="ECO:0000259" key="8">
    <source>
        <dbReference type="SMART" id="SM00865"/>
    </source>
</evidence>
<dbReference type="Proteomes" id="UP000643207">
    <property type="component" value="Unassembled WGS sequence"/>
</dbReference>
<feature type="domain" description="Tubulin/FtsZ GTPase" evidence="7">
    <location>
        <begin position="15"/>
        <end position="204"/>
    </location>
</feature>
<feature type="binding site" evidence="4">
    <location>
        <position position="142"/>
    </location>
    <ligand>
        <name>GTP</name>
        <dbReference type="ChEBI" id="CHEBI:37565"/>
    </ligand>
</feature>
<dbReference type="GO" id="GO:0032153">
    <property type="term" value="C:cell division site"/>
    <property type="evidence" value="ECO:0007669"/>
    <property type="project" value="UniProtKB-UniRule"/>
</dbReference>
<dbReference type="FunFam" id="3.40.50.1440:FF:000001">
    <property type="entry name" value="Cell division protein FtsZ"/>
    <property type="match status" value="1"/>
</dbReference>
<evidence type="ECO:0000256" key="3">
    <source>
        <dbReference type="ARBA" id="ARBA00023134"/>
    </source>
</evidence>
<dbReference type="GO" id="GO:0051258">
    <property type="term" value="P:protein polymerization"/>
    <property type="evidence" value="ECO:0007669"/>
    <property type="project" value="UniProtKB-UniRule"/>
</dbReference>
<dbReference type="Pfam" id="PF00091">
    <property type="entry name" value="Tubulin"/>
    <property type="match status" value="1"/>
</dbReference>
<evidence type="ECO:0000256" key="6">
    <source>
        <dbReference type="RuleBase" id="RU000631"/>
    </source>
</evidence>
<evidence type="ECO:0000256" key="2">
    <source>
        <dbReference type="ARBA" id="ARBA00022741"/>
    </source>
</evidence>
<evidence type="ECO:0000259" key="7">
    <source>
        <dbReference type="SMART" id="SM00864"/>
    </source>
</evidence>
<dbReference type="InterPro" id="IPR008280">
    <property type="entry name" value="Tub_FtsZ_C"/>
</dbReference>
<dbReference type="AlphaFoldDB" id="A0A9X1BRL4"/>